<evidence type="ECO:0000313" key="2">
    <source>
        <dbReference type="EMBL" id="KPV77689.1"/>
    </source>
</evidence>
<proteinExistence type="predicted"/>
<feature type="compositionally biased region" description="Basic residues" evidence="1">
    <location>
        <begin position="225"/>
        <end position="235"/>
    </location>
</feature>
<feature type="region of interest" description="Disordered" evidence="1">
    <location>
        <begin position="509"/>
        <end position="529"/>
    </location>
</feature>
<name>A0A194SAS2_RHOGW</name>
<gene>
    <name evidence="2" type="ORF">RHOBADRAFT_51507</name>
</gene>
<evidence type="ECO:0000256" key="1">
    <source>
        <dbReference type="SAM" id="MobiDB-lite"/>
    </source>
</evidence>
<dbReference type="AlphaFoldDB" id="A0A194SAS2"/>
<feature type="compositionally biased region" description="Low complexity" evidence="1">
    <location>
        <begin position="205"/>
        <end position="214"/>
    </location>
</feature>
<keyword evidence="3" id="KW-1185">Reference proteome</keyword>
<feature type="compositionally biased region" description="Low complexity" evidence="1">
    <location>
        <begin position="247"/>
        <end position="260"/>
    </location>
</feature>
<organism evidence="2 3">
    <name type="scientific">Rhodotorula graminis (strain WP1)</name>
    <dbReference type="NCBI Taxonomy" id="578459"/>
    <lineage>
        <taxon>Eukaryota</taxon>
        <taxon>Fungi</taxon>
        <taxon>Dikarya</taxon>
        <taxon>Basidiomycota</taxon>
        <taxon>Pucciniomycotina</taxon>
        <taxon>Microbotryomycetes</taxon>
        <taxon>Sporidiobolales</taxon>
        <taxon>Sporidiobolaceae</taxon>
        <taxon>Rhodotorula</taxon>
    </lineage>
</organism>
<protein>
    <submittedName>
        <fullName evidence="2">Uncharacterized protein</fullName>
    </submittedName>
</protein>
<feature type="compositionally biased region" description="Basic and acidic residues" evidence="1">
    <location>
        <begin position="463"/>
        <end position="473"/>
    </location>
</feature>
<accession>A0A194SAS2</accession>
<feature type="compositionally biased region" description="Low complexity" evidence="1">
    <location>
        <begin position="277"/>
        <end position="286"/>
    </location>
</feature>
<dbReference type="RefSeq" id="XP_018273738.1">
    <property type="nucleotide sequence ID" value="XM_018415876.1"/>
</dbReference>
<sequence>MDNFSRADRIRAVCAPLCCCFPRRLALSPSSESLNPDSARDWYAQTRPSVSPSASSGLPRTWQEYEARDARREADLLSLHEGIGGGDFSAAASRRRTARGRGGDISGGGADEGSGLTRWTLFKSWWRGGGGEIRLDDSDDERDEPGAQHGDGQRREAAARLDPDDIVDTAALGLEDVALPPAPPTGAALAPPSPVPALAPPGTLAPSSASDSAISGGGDDDRQARRARRQARRRARELGISVDEFEAGASAEPAELPASPFLDVHTGVRRGSKSDRSLASSASSGSRSRRHETGDAALFAIGEEGDGVDEAIFGQHVRRSRREGTSRTSHRSADSGSQEGSSRRRRHRDGATSSTFHPSLERDDAHAHLVPLPLSPRADSHGPSSSHGSSSRPSRHRSNPSTSTLSTEASSRVSRRTKRREHAVATEPAQEDAYLSPLHDPVDDDDGARYYEGEDGQLYACGSEHEQEQEHGDVLEEQAQAPVDYAAALSPGLASWDHIGVLPGVKTASLAAGSAAHDDEDEEERGDGW</sequence>
<feature type="compositionally biased region" description="Gly residues" evidence="1">
    <location>
        <begin position="103"/>
        <end position="112"/>
    </location>
</feature>
<dbReference type="Proteomes" id="UP000053890">
    <property type="component" value="Unassembled WGS sequence"/>
</dbReference>
<dbReference type="GeneID" id="28976324"/>
<feature type="compositionally biased region" description="Low complexity" evidence="1">
    <location>
        <begin position="381"/>
        <end position="392"/>
    </location>
</feature>
<feature type="compositionally biased region" description="Acidic residues" evidence="1">
    <location>
        <begin position="518"/>
        <end position="529"/>
    </location>
</feature>
<dbReference type="EMBL" id="KQ474074">
    <property type="protein sequence ID" value="KPV77689.1"/>
    <property type="molecule type" value="Genomic_DNA"/>
</dbReference>
<reference evidence="2 3" key="1">
    <citation type="journal article" date="2015" name="Front. Microbiol.">
        <title>Genome sequence of the plant growth promoting endophytic yeast Rhodotorula graminis WP1.</title>
        <authorList>
            <person name="Firrincieli A."/>
            <person name="Otillar R."/>
            <person name="Salamov A."/>
            <person name="Schmutz J."/>
            <person name="Khan Z."/>
            <person name="Redman R.S."/>
            <person name="Fleck N.D."/>
            <person name="Lindquist E."/>
            <person name="Grigoriev I.V."/>
            <person name="Doty S.L."/>
        </authorList>
    </citation>
    <scope>NUCLEOTIDE SEQUENCE [LARGE SCALE GENOMIC DNA]</scope>
    <source>
        <strain evidence="2 3">WP1</strain>
    </source>
</reference>
<dbReference type="OMA" id="CGSEHEQ"/>
<feature type="compositionally biased region" description="Basic and acidic residues" evidence="1">
    <location>
        <begin position="151"/>
        <end position="163"/>
    </location>
</feature>
<feature type="region of interest" description="Disordered" evidence="1">
    <location>
        <begin position="133"/>
        <end position="473"/>
    </location>
</feature>
<dbReference type="OrthoDB" id="10661525at2759"/>
<evidence type="ECO:0000313" key="3">
    <source>
        <dbReference type="Proteomes" id="UP000053890"/>
    </source>
</evidence>
<feature type="region of interest" description="Disordered" evidence="1">
    <location>
        <begin position="88"/>
        <end position="113"/>
    </location>
</feature>